<evidence type="ECO:0000256" key="3">
    <source>
        <dbReference type="ARBA" id="ARBA00004922"/>
    </source>
</evidence>
<dbReference type="Pfam" id="PF00337">
    <property type="entry name" value="Gal-bind_lectin"/>
    <property type="match status" value="2"/>
</dbReference>
<evidence type="ECO:0000256" key="16">
    <source>
        <dbReference type="SAM" id="Phobius"/>
    </source>
</evidence>
<evidence type="ECO:0000256" key="4">
    <source>
        <dbReference type="ARBA" id="ARBA00008661"/>
    </source>
</evidence>
<dbReference type="Pfam" id="PF01762">
    <property type="entry name" value="Galactosyl_T"/>
    <property type="match status" value="1"/>
</dbReference>
<dbReference type="GO" id="GO:0030246">
    <property type="term" value="F:carbohydrate binding"/>
    <property type="evidence" value="ECO:0007669"/>
    <property type="project" value="InterPro"/>
</dbReference>
<evidence type="ECO:0000256" key="6">
    <source>
        <dbReference type="ARBA" id="ARBA00022679"/>
    </source>
</evidence>
<dbReference type="FunFam" id="3.90.550.50:FF:000005">
    <property type="entry name" value="Hydroxyproline O-galactosyltransferase"/>
    <property type="match status" value="1"/>
</dbReference>
<dbReference type="InterPro" id="IPR013320">
    <property type="entry name" value="ConA-like_dom_sf"/>
</dbReference>
<keyword evidence="6 18" id="KW-0808">Transferase</keyword>
<evidence type="ECO:0000256" key="15">
    <source>
        <dbReference type="SAM" id="MobiDB-lite"/>
    </source>
</evidence>
<dbReference type="InterPro" id="IPR001079">
    <property type="entry name" value="Galectin_CRD"/>
</dbReference>
<comment type="caution">
    <text evidence="18">The sequence shown here is derived from an EMBL/GenBank/DDBJ whole genome shotgun (WGS) entry which is preliminary data.</text>
</comment>
<evidence type="ECO:0000256" key="7">
    <source>
        <dbReference type="ARBA" id="ARBA00022692"/>
    </source>
</evidence>
<protein>
    <submittedName>
        <fullName evidence="18">Glycosyl transferase, family 31</fullName>
    </submittedName>
</protein>
<dbReference type="AlphaFoldDB" id="A0AAN8YYQ8"/>
<dbReference type="FunFam" id="2.60.120.200:FF:000147">
    <property type="entry name" value="Hydroxyproline O-galactosyltransferase GALT2"/>
    <property type="match status" value="1"/>
</dbReference>
<feature type="transmembrane region" description="Helical" evidence="16">
    <location>
        <begin position="16"/>
        <end position="35"/>
    </location>
</feature>
<comment type="similarity">
    <text evidence="4">Belongs to the glycosyltransferase 31 family.</text>
</comment>
<evidence type="ECO:0000259" key="17">
    <source>
        <dbReference type="PROSITE" id="PS51304"/>
    </source>
</evidence>
<keyword evidence="8" id="KW-0735">Signal-anchor</keyword>
<dbReference type="Gene3D" id="3.90.550.50">
    <property type="match status" value="1"/>
</dbReference>
<evidence type="ECO:0000256" key="9">
    <source>
        <dbReference type="ARBA" id="ARBA00022989"/>
    </source>
</evidence>
<dbReference type="GO" id="GO:0010405">
    <property type="term" value="P:arabinogalactan protein metabolic process"/>
    <property type="evidence" value="ECO:0007669"/>
    <property type="project" value="UniProtKB-ARBA"/>
</dbReference>
<evidence type="ECO:0000256" key="2">
    <source>
        <dbReference type="ARBA" id="ARBA00004323"/>
    </source>
</evidence>
<gene>
    <name evidence="18" type="ORF">RJ641_017881</name>
</gene>
<evidence type="ECO:0000313" key="18">
    <source>
        <dbReference type="EMBL" id="KAK6917130.1"/>
    </source>
</evidence>
<feature type="region of interest" description="Disordered" evidence="15">
    <location>
        <begin position="83"/>
        <end position="109"/>
    </location>
</feature>
<dbReference type="GO" id="GO:1990714">
    <property type="term" value="F:hydroxyproline O-galactosyltransferase activity"/>
    <property type="evidence" value="ECO:0007669"/>
    <property type="project" value="TreeGrafter"/>
</dbReference>
<dbReference type="FunFam" id="2.60.120.200:FF:000071">
    <property type="entry name" value="Hydroxyproline O-galactosyltransferase GALT2"/>
    <property type="match status" value="1"/>
</dbReference>
<evidence type="ECO:0000256" key="11">
    <source>
        <dbReference type="ARBA" id="ARBA00023136"/>
    </source>
</evidence>
<keyword evidence="9 16" id="KW-1133">Transmembrane helix</keyword>
<dbReference type="SMART" id="SM00908">
    <property type="entry name" value="Gal-bind_lectin"/>
    <property type="match status" value="1"/>
</dbReference>
<keyword evidence="13" id="KW-0464">Manganese</keyword>
<name>A0AAN8YYQ8_9MAGN</name>
<comment type="subcellular location">
    <subcellularLocation>
        <location evidence="2">Golgi apparatus membrane</location>
        <topology evidence="2">Single-pass type II membrane protein</topology>
    </subcellularLocation>
</comment>
<proteinExistence type="inferred from homology"/>
<dbReference type="Proteomes" id="UP001370490">
    <property type="component" value="Unassembled WGS sequence"/>
</dbReference>
<sequence>MKRPKVEPLGARRFKLSHLLIGLGTLYLVFISFKFPRLLEVASMLSGDDSYSDVVRMSGGDMEDVDVSKPFVGSVYKDTFHRKLEDNQNQKVPSMPLKEPLEEGKGKTAPIKPLQHKYGRITGKILERKDRSSNLSMLERMANEAWFLGLKAWMELNRDSDEDVGQSSLIEGKQESCPSWLSVSGGELNRNENTMFLPCGLAAGSSITVVATPHYAHKEYVPQLARMRNGNAIVLVSQFMVELQGLKVVDGEDPPKILHFNPRLRGDWSQKPVIEHNTCYRMQWGKAQRCDGLPSKKDDDVLGEVMLWYKVRWSLEFINVVVHACHLDLEVDFYTFILFFVGLQSCLVNRCQGEGYFKILSNFLFCFAVDGFVKCEKWIRSDIVDSKEVKTSSWFKRFIGREQKPEMTWPFPFVEGRLFILTIRAGVDGYHIIAGGRHVTSFPYRTGFALEDATGLIIKGDLDVHSVYATALPSSHPSFSLQRVLDMSWKWKAHPLPKTPIRLFIGILSATNHFAERMAIRKTWMQSSAIKSSDVVARFFVALNPRKEVNALMKKEAEFFGDIVVLPFMDRYELVVLKTLAICEFGVQNVTAAYVMKCDDDTFVRVDTVLKEIEGISHRRSLYMGNLNLLHRPLRNGKWAVTYEEWPEEVYPPYANGPGYIISSDIANFIVSQHDTQSLRLFKMEDVSMGMWVEQFNISTPVQYSHNWKFCQYGCMENYYTAHYQSPRQMICLWDKLGRGHAHCCNFR</sequence>
<feature type="domain" description="Galectin" evidence="17">
    <location>
        <begin position="193"/>
        <end position="470"/>
    </location>
</feature>
<dbReference type="EMBL" id="JBAMMX010000023">
    <property type="protein sequence ID" value="KAK6917130.1"/>
    <property type="molecule type" value="Genomic_DNA"/>
</dbReference>
<dbReference type="Gene3D" id="2.60.120.200">
    <property type="match status" value="2"/>
</dbReference>
<keyword evidence="11 16" id="KW-0472">Membrane</keyword>
<evidence type="ECO:0000256" key="12">
    <source>
        <dbReference type="ARBA" id="ARBA00023180"/>
    </source>
</evidence>
<dbReference type="PROSITE" id="PS51304">
    <property type="entry name" value="GALECTIN"/>
    <property type="match status" value="1"/>
</dbReference>
<keyword evidence="10" id="KW-0333">Golgi apparatus</keyword>
<evidence type="ECO:0000256" key="5">
    <source>
        <dbReference type="ARBA" id="ARBA00022676"/>
    </source>
</evidence>
<dbReference type="PANTHER" id="PTHR11214:SF212">
    <property type="entry name" value="HYDROXYPROLINE O-GALACTOSYLTRANSFERASE GALT2"/>
    <property type="match status" value="1"/>
</dbReference>
<keyword evidence="19" id="KW-1185">Reference proteome</keyword>
<evidence type="ECO:0000256" key="13">
    <source>
        <dbReference type="ARBA" id="ARBA00023211"/>
    </source>
</evidence>
<dbReference type="InterPro" id="IPR002659">
    <property type="entry name" value="Glyco_trans_31"/>
</dbReference>
<accession>A0AAN8YYQ8</accession>
<comment type="function">
    <text evidence="14">Possesses hydroxyproline O-galactosyltransferase activity. Transfers galactose from UDP-galactose to hydroxyproline residues in the arabinogalactan proteins (AGPs). Is specific for AGPs containing non-contiguous peptidyl hydroxyproline residues. Utilizes UDP-galactose solely as sugar donor. The addition of galactose onto the peptidyl hydroxyproline residues in AGP core proteins represents the first committed step in arabinogalactan polysaccharide addition. AGP glycans play essential roles in both vegetative and reproductive plant growth.</text>
</comment>
<evidence type="ECO:0000256" key="1">
    <source>
        <dbReference type="ARBA" id="ARBA00001936"/>
    </source>
</evidence>
<organism evidence="18 19">
    <name type="scientific">Dillenia turbinata</name>
    <dbReference type="NCBI Taxonomy" id="194707"/>
    <lineage>
        <taxon>Eukaryota</taxon>
        <taxon>Viridiplantae</taxon>
        <taxon>Streptophyta</taxon>
        <taxon>Embryophyta</taxon>
        <taxon>Tracheophyta</taxon>
        <taxon>Spermatophyta</taxon>
        <taxon>Magnoliopsida</taxon>
        <taxon>eudicotyledons</taxon>
        <taxon>Gunneridae</taxon>
        <taxon>Pentapetalae</taxon>
        <taxon>Dilleniales</taxon>
        <taxon>Dilleniaceae</taxon>
        <taxon>Dillenia</taxon>
    </lineage>
</organism>
<reference evidence="18 19" key="1">
    <citation type="submission" date="2023-12" db="EMBL/GenBank/DDBJ databases">
        <title>A high-quality genome assembly for Dillenia turbinata (Dilleniales).</title>
        <authorList>
            <person name="Chanderbali A."/>
        </authorList>
    </citation>
    <scope>NUCLEOTIDE SEQUENCE [LARGE SCALE GENOMIC DNA]</scope>
    <source>
        <strain evidence="18">LSX21</strain>
        <tissue evidence="18">Leaf</tissue>
    </source>
</reference>
<comment type="cofactor">
    <cofactor evidence="1">
        <name>Mn(2+)</name>
        <dbReference type="ChEBI" id="CHEBI:29035"/>
    </cofactor>
</comment>
<dbReference type="GO" id="GO:0000139">
    <property type="term" value="C:Golgi membrane"/>
    <property type="evidence" value="ECO:0007669"/>
    <property type="project" value="UniProtKB-SubCell"/>
</dbReference>
<evidence type="ECO:0000313" key="19">
    <source>
        <dbReference type="Proteomes" id="UP001370490"/>
    </source>
</evidence>
<keyword evidence="7 16" id="KW-0812">Transmembrane</keyword>
<comment type="pathway">
    <text evidence="3">Protein modification; protein glycosylation.</text>
</comment>
<dbReference type="PANTHER" id="PTHR11214">
    <property type="entry name" value="BETA-1,3-N-ACETYLGLUCOSAMINYLTRANSFERASE"/>
    <property type="match status" value="1"/>
</dbReference>
<keyword evidence="5" id="KW-0328">Glycosyltransferase</keyword>
<evidence type="ECO:0000256" key="8">
    <source>
        <dbReference type="ARBA" id="ARBA00022968"/>
    </source>
</evidence>
<dbReference type="SUPFAM" id="SSF49899">
    <property type="entry name" value="Concanavalin A-like lectins/glucanases"/>
    <property type="match status" value="2"/>
</dbReference>
<evidence type="ECO:0000256" key="14">
    <source>
        <dbReference type="ARBA" id="ARBA00059439"/>
    </source>
</evidence>
<evidence type="ECO:0000256" key="10">
    <source>
        <dbReference type="ARBA" id="ARBA00023034"/>
    </source>
</evidence>
<keyword evidence="12" id="KW-0325">Glycoprotein</keyword>